<gene>
    <name evidence="1" type="ordered locus">PCC7424_5482</name>
</gene>
<evidence type="ECO:0000313" key="2">
    <source>
        <dbReference type="Proteomes" id="UP000002384"/>
    </source>
</evidence>
<evidence type="ECO:0000313" key="1">
    <source>
        <dbReference type="EMBL" id="ACK74053.1"/>
    </source>
</evidence>
<proteinExistence type="predicted"/>
<dbReference type="KEGG" id="cyc:PCC7424_5482"/>
<name>B7KMN1_GLOC7</name>
<dbReference type="OrthoDB" id="429381at2"/>
<dbReference type="AlphaFoldDB" id="B7KMN1"/>
<reference evidence="2" key="1">
    <citation type="journal article" date="2011" name="MBio">
        <title>Novel metabolic attributes of the genus Cyanothece, comprising a group of unicellular nitrogen-fixing Cyanobacteria.</title>
        <authorList>
            <person name="Bandyopadhyay A."/>
            <person name="Elvitigala T."/>
            <person name="Welsh E."/>
            <person name="Stockel J."/>
            <person name="Liberton M."/>
            <person name="Min H."/>
            <person name="Sherman L.A."/>
            <person name="Pakrasi H.B."/>
        </authorList>
    </citation>
    <scope>NUCLEOTIDE SEQUENCE [LARGE SCALE GENOMIC DNA]</scope>
    <source>
        <strain evidence="2">PCC 7424</strain>
        <plasmid evidence="2">pP742402</plasmid>
    </source>
</reference>
<keyword evidence="1" id="KW-0614">Plasmid</keyword>
<organism evidence="1 2">
    <name type="scientific">Gloeothece citriformis (strain PCC 7424)</name>
    <name type="common">Cyanothece sp. (strain PCC 7424)</name>
    <dbReference type="NCBI Taxonomy" id="65393"/>
    <lineage>
        <taxon>Bacteria</taxon>
        <taxon>Bacillati</taxon>
        <taxon>Cyanobacteriota</taxon>
        <taxon>Cyanophyceae</taxon>
        <taxon>Oscillatoriophycideae</taxon>
        <taxon>Chroococcales</taxon>
        <taxon>Aphanothecaceae</taxon>
        <taxon>Gloeothece</taxon>
        <taxon>Gloeothece citriformis</taxon>
    </lineage>
</organism>
<protein>
    <submittedName>
        <fullName evidence="1">Uncharacterized protein</fullName>
    </submittedName>
</protein>
<dbReference type="EMBL" id="CP001293">
    <property type="protein sequence ID" value="ACK74053.1"/>
    <property type="molecule type" value="Genomic_DNA"/>
</dbReference>
<dbReference type="Proteomes" id="UP000002384">
    <property type="component" value="Plasmid pP742402"/>
</dbReference>
<sequence>MILSGSKHLLTILVLISYLISGYSPPQNSEAKKARASSSRGCPVEQGDLSLLVNSNSTIETYYSRPNLLFEYNTGDREETFLIVVRDADLKPVYSQKIKIQGEGVLLVKVQTDLFPNTSYKVVSGLLCQESVINAKVIEVKLSRTSQITQLDRIVNQYLSQKND</sequence>
<keyword evidence="2" id="KW-1185">Reference proteome</keyword>
<geneLocation type="plasmid" evidence="1 2">
    <name>pP742402</name>
</geneLocation>
<dbReference type="HOGENOM" id="CLU_1591788_0_0_3"/>
<accession>B7KMN1</accession>